<reference evidence="10 11" key="1">
    <citation type="submission" date="2019-02" db="EMBL/GenBank/DDBJ databases">
        <title>Dyella amyloliquefaciens sp. nov., isolated from forest soil.</title>
        <authorList>
            <person name="Gao Z.-H."/>
            <person name="Qiu L.-H."/>
        </authorList>
    </citation>
    <scope>NUCLEOTIDE SEQUENCE [LARGE SCALE GENOMIC DNA]</scope>
    <source>
        <strain evidence="10 11">KACC 12747</strain>
    </source>
</reference>
<dbReference type="GO" id="GO:0016149">
    <property type="term" value="F:translation release factor activity, codon specific"/>
    <property type="evidence" value="ECO:0007669"/>
    <property type="project" value="UniProtKB-UniRule"/>
</dbReference>
<protein>
    <recommendedName>
        <fullName evidence="7 8">Peptide chain release factor 1</fullName>
        <shortName evidence="7">RF-1</shortName>
    </recommendedName>
</protein>
<dbReference type="Pfam" id="PF03462">
    <property type="entry name" value="PCRF"/>
    <property type="match status" value="1"/>
</dbReference>
<keyword evidence="4 7" id="KW-0488">Methylation</keyword>
<evidence type="ECO:0000256" key="1">
    <source>
        <dbReference type="ARBA" id="ARBA00002986"/>
    </source>
</evidence>
<comment type="function">
    <text evidence="1 7">Peptide chain release factor 1 directs the termination of translation in response to the peptide chain termination codons UAG and UAA.</text>
</comment>
<dbReference type="AlphaFoldDB" id="A0A4R0YES2"/>
<dbReference type="FunFam" id="3.30.160.20:FF:000004">
    <property type="entry name" value="Peptide chain release factor 1"/>
    <property type="match status" value="1"/>
</dbReference>
<dbReference type="GO" id="GO:0005829">
    <property type="term" value="C:cytosol"/>
    <property type="evidence" value="ECO:0007669"/>
    <property type="project" value="UniProtKB-ARBA"/>
</dbReference>
<dbReference type="SMART" id="SM00937">
    <property type="entry name" value="PCRF"/>
    <property type="match status" value="1"/>
</dbReference>
<dbReference type="NCBIfam" id="TIGR00019">
    <property type="entry name" value="prfA"/>
    <property type="match status" value="1"/>
</dbReference>
<feature type="modified residue" description="N5-methylglutamine" evidence="7">
    <location>
        <position position="235"/>
    </location>
</feature>
<dbReference type="PANTHER" id="PTHR43804">
    <property type="entry name" value="LD18447P"/>
    <property type="match status" value="1"/>
</dbReference>
<evidence type="ECO:0000256" key="8">
    <source>
        <dbReference type="NCBIfam" id="TIGR00019"/>
    </source>
</evidence>
<dbReference type="Gene3D" id="6.10.140.1950">
    <property type="match status" value="1"/>
</dbReference>
<feature type="domain" description="Prokaryotic-type class I peptide chain release factors" evidence="9">
    <location>
        <begin position="228"/>
        <end position="244"/>
    </location>
</feature>
<dbReference type="NCBIfam" id="NF001859">
    <property type="entry name" value="PRK00591.1"/>
    <property type="match status" value="1"/>
</dbReference>
<comment type="caution">
    <text evidence="10">The sequence shown here is derived from an EMBL/GenBank/DDBJ whole genome shotgun (WGS) entry which is preliminary data.</text>
</comment>
<dbReference type="FunFam" id="3.30.70.1660:FF:000002">
    <property type="entry name" value="Peptide chain release factor 1"/>
    <property type="match status" value="1"/>
</dbReference>
<dbReference type="InterPro" id="IPR050057">
    <property type="entry name" value="Prokaryotic/Mito_RF"/>
</dbReference>
<dbReference type="PANTHER" id="PTHR43804:SF7">
    <property type="entry name" value="LD18447P"/>
    <property type="match status" value="1"/>
</dbReference>
<comment type="subcellular location">
    <subcellularLocation>
        <location evidence="2 7">Cytoplasm</location>
    </subcellularLocation>
</comment>
<organism evidence="10 11">
    <name type="scientific">Dyella soli</name>
    <dbReference type="NCBI Taxonomy" id="522319"/>
    <lineage>
        <taxon>Bacteria</taxon>
        <taxon>Pseudomonadati</taxon>
        <taxon>Pseudomonadota</taxon>
        <taxon>Gammaproteobacteria</taxon>
        <taxon>Lysobacterales</taxon>
        <taxon>Rhodanobacteraceae</taxon>
        <taxon>Dyella</taxon>
    </lineage>
</organism>
<accession>A0A4R0YES2</accession>
<evidence type="ECO:0000313" key="11">
    <source>
        <dbReference type="Proteomes" id="UP000291822"/>
    </source>
</evidence>
<evidence type="ECO:0000256" key="3">
    <source>
        <dbReference type="ARBA" id="ARBA00010835"/>
    </source>
</evidence>
<evidence type="ECO:0000256" key="4">
    <source>
        <dbReference type="ARBA" id="ARBA00022481"/>
    </source>
</evidence>
<evidence type="ECO:0000313" key="10">
    <source>
        <dbReference type="EMBL" id="TCI06726.1"/>
    </source>
</evidence>
<dbReference type="InterPro" id="IPR000352">
    <property type="entry name" value="Pep_chain_release_fac_I"/>
</dbReference>
<sequence>MTPSIRRKLESLAERHEEIGLLLAQPDVLADNHRFRDLSREYAQLEPLAASLRERDVAERELADTRAMLDDPEMRAMAQDDIARLEARLVALDGELQILLLPKDPRDEANLFLEVRAGTGGDEAAIFAGDLFRMYTRYAERRRWHVEILSESPGEHGGYKEVVARIEGKGAYSRLKFESGTHRVQRVPETESQGRIHTSAATVAILPEMDEIDDIEINPADLRTDTFRASGAGGQHVNKTDSAIRITHLPTGIVVECQDERSQHKNRARALSLLKARLLDDERSRQAAVQAESRRLQVGSGDRSQRIRTYNFPQGRITDHRVNLTLYRLPEVLQGDLDELVDTLTRENQADELKALTAG</sequence>
<dbReference type="RefSeq" id="WP_131411440.1">
    <property type="nucleotide sequence ID" value="NZ_SJTG01000005.1"/>
</dbReference>
<evidence type="ECO:0000256" key="6">
    <source>
        <dbReference type="ARBA" id="ARBA00022917"/>
    </source>
</evidence>
<name>A0A4R0YES2_9GAMM</name>
<dbReference type="InterPro" id="IPR045853">
    <property type="entry name" value="Pep_chain_release_fac_I_sf"/>
</dbReference>
<dbReference type="Pfam" id="PF00472">
    <property type="entry name" value="RF-1"/>
    <property type="match status" value="1"/>
</dbReference>
<evidence type="ECO:0000256" key="2">
    <source>
        <dbReference type="ARBA" id="ARBA00004496"/>
    </source>
</evidence>
<dbReference type="EMBL" id="SJTG01000005">
    <property type="protein sequence ID" value="TCI06726.1"/>
    <property type="molecule type" value="Genomic_DNA"/>
</dbReference>
<evidence type="ECO:0000256" key="5">
    <source>
        <dbReference type="ARBA" id="ARBA00022490"/>
    </source>
</evidence>
<dbReference type="InterPro" id="IPR005139">
    <property type="entry name" value="PCRF"/>
</dbReference>
<dbReference type="PROSITE" id="PS00745">
    <property type="entry name" value="RF_PROK_I"/>
    <property type="match status" value="1"/>
</dbReference>
<dbReference type="InterPro" id="IPR004373">
    <property type="entry name" value="RF-1"/>
</dbReference>
<keyword evidence="6 7" id="KW-0648">Protein biosynthesis</keyword>
<keyword evidence="11" id="KW-1185">Reference proteome</keyword>
<comment type="PTM">
    <text evidence="7">Methylated by PrmC. Methylation increases the termination efficiency of RF1.</text>
</comment>
<gene>
    <name evidence="7 10" type="primary">prfA</name>
    <name evidence="10" type="ORF">EZM97_29265</name>
</gene>
<dbReference type="SUPFAM" id="SSF75620">
    <property type="entry name" value="Release factor"/>
    <property type="match status" value="1"/>
</dbReference>
<evidence type="ECO:0000256" key="7">
    <source>
        <dbReference type="HAMAP-Rule" id="MF_00093"/>
    </source>
</evidence>
<dbReference type="Gene3D" id="3.30.160.20">
    <property type="match status" value="1"/>
</dbReference>
<dbReference type="HAMAP" id="MF_00093">
    <property type="entry name" value="Rel_fac_1"/>
    <property type="match status" value="1"/>
</dbReference>
<keyword evidence="5 7" id="KW-0963">Cytoplasm</keyword>
<evidence type="ECO:0000259" key="9">
    <source>
        <dbReference type="PROSITE" id="PS00745"/>
    </source>
</evidence>
<dbReference type="Proteomes" id="UP000291822">
    <property type="component" value="Unassembled WGS sequence"/>
</dbReference>
<dbReference type="FunFam" id="3.30.70.1660:FF:000004">
    <property type="entry name" value="Peptide chain release factor 1"/>
    <property type="match status" value="1"/>
</dbReference>
<proteinExistence type="inferred from homology"/>
<comment type="similarity">
    <text evidence="3 7">Belongs to the prokaryotic/mitochondrial release factor family.</text>
</comment>
<dbReference type="Gene3D" id="3.30.70.1660">
    <property type="match status" value="1"/>
</dbReference>